<dbReference type="PANTHER" id="PTHR48111">
    <property type="entry name" value="REGULATOR OF RPOS"/>
    <property type="match status" value="1"/>
</dbReference>
<dbReference type="GO" id="GO:0005829">
    <property type="term" value="C:cytosol"/>
    <property type="evidence" value="ECO:0007669"/>
    <property type="project" value="TreeGrafter"/>
</dbReference>
<keyword evidence="6" id="KW-0843">Virulence</keyword>
<keyword evidence="4" id="KW-0902">Two-component regulatory system</keyword>
<evidence type="ECO:0000256" key="10">
    <source>
        <dbReference type="ARBA" id="ARBA00037471"/>
    </source>
</evidence>
<evidence type="ECO:0000256" key="3">
    <source>
        <dbReference type="ARBA" id="ARBA00022553"/>
    </source>
</evidence>
<comment type="subcellular location">
    <subcellularLocation>
        <location evidence="1">Cytoplasm</location>
    </subcellularLocation>
</comment>
<gene>
    <name evidence="16" type="ORF">OPHB3_1190</name>
</gene>
<comment type="function">
    <text evidence="10">Member of the two-component regulatory system HssS/HssR involved in intracellular heme homeostasis and tempering of staphylococcal virulence. Phosphorylated HssR binds to a direct repeat sequence within hrtAB promoter and activates the expression of hrtAB, an efflux pump, in response to extracellular heme, hemin, hemoglobin or blood.</text>
</comment>
<dbReference type="InterPro" id="IPR039420">
    <property type="entry name" value="WalR-like"/>
</dbReference>
<evidence type="ECO:0000256" key="8">
    <source>
        <dbReference type="ARBA" id="ARBA00023159"/>
    </source>
</evidence>
<dbReference type="PROSITE" id="PS51755">
    <property type="entry name" value="OMPR_PHOB"/>
    <property type="match status" value="1"/>
</dbReference>
<dbReference type="Gene3D" id="3.40.50.2300">
    <property type="match status" value="1"/>
</dbReference>
<dbReference type="FunFam" id="3.40.50.2300:FF:000001">
    <property type="entry name" value="DNA-binding response regulator PhoB"/>
    <property type="match status" value="1"/>
</dbReference>
<keyword evidence="3 12" id="KW-0597">Phosphoprotein</keyword>
<dbReference type="SMART" id="SM00862">
    <property type="entry name" value="Trans_reg_C"/>
    <property type="match status" value="1"/>
</dbReference>
<dbReference type="EMBL" id="BBXV01000013">
    <property type="protein sequence ID" value="GAQ17265.1"/>
    <property type="molecule type" value="Genomic_DNA"/>
</dbReference>
<keyword evidence="8" id="KW-0010">Activator</keyword>
<feature type="domain" description="Response regulatory" evidence="14">
    <location>
        <begin position="3"/>
        <end position="116"/>
    </location>
</feature>
<evidence type="ECO:0000256" key="1">
    <source>
        <dbReference type="ARBA" id="ARBA00004496"/>
    </source>
</evidence>
<dbReference type="AlphaFoldDB" id="A0A0U9H7L2"/>
<dbReference type="CDD" id="cd00383">
    <property type="entry name" value="trans_reg_C"/>
    <property type="match status" value="1"/>
</dbReference>
<dbReference type="PANTHER" id="PTHR48111:SF49">
    <property type="entry name" value="HEME RESPONSE REGULATOR HSSR"/>
    <property type="match status" value="1"/>
</dbReference>
<accession>A0A0U9H7L2</accession>
<dbReference type="SUPFAM" id="SSF52172">
    <property type="entry name" value="CheY-like"/>
    <property type="match status" value="1"/>
</dbReference>
<dbReference type="InterPro" id="IPR011006">
    <property type="entry name" value="CheY-like_superfamily"/>
</dbReference>
<reference evidence="17" key="1">
    <citation type="submission" date="2015-07" db="EMBL/GenBank/DDBJ databases">
        <title>Draft Genome Sequence of Oceanobacillus picturae Heshi-B3 that Was Isolated from Fermented Rice Bran with Aging Salted Mackerel, Which Was Named Heshiko as Traditional Fermented Seafood in Japan.</title>
        <authorList>
            <person name="Akuzawa S."/>
            <person name="Nakagawa J."/>
            <person name="Kanekatsu T."/>
            <person name="Kanesaki Y."/>
            <person name="Suzuki T."/>
        </authorList>
    </citation>
    <scope>NUCLEOTIDE SEQUENCE [LARGE SCALE GENOMIC DNA]</scope>
    <source>
        <strain evidence="17">Heshi-B3</strain>
    </source>
</reference>
<sequence>MTRVLIVDDDRNILQFVRLGLEQDGYDVIESTDGIDALNKLKDHPCEIAVVDVMMPYMDGVSLTKKIRNKYNIPIIILTAKNQIDDKETAFKAGTDDYLTKPFELKELLFRIKALLRRYRIPQEADKTIRLGNIQICPDNYSLMIDAKMIKLPLKEFELLYLFAKNPEHVFSREQLIENIWGLDFTGDNRTVDVHIKRLRERFRNKTVPFNIHTARGIGYSLEINRK</sequence>
<keyword evidence="5" id="KW-0805">Transcription regulation</keyword>
<evidence type="ECO:0000259" key="15">
    <source>
        <dbReference type="PROSITE" id="PS51755"/>
    </source>
</evidence>
<keyword evidence="7 13" id="KW-0238">DNA-binding</keyword>
<dbReference type="InterPro" id="IPR036388">
    <property type="entry name" value="WH-like_DNA-bd_sf"/>
</dbReference>
<dbReference type="CDD" id="cd17574">
    <property type="entry name" value="REC_OmpR"/>
    <property type="match status" value="1"/>
</dbReference>
<dbReference type="Pfam" id="PF00486">
    <property type="entry name" value="Trans_reg_C"/>
    <property type="match status" value="1"/>
</dbReference>
<feature type="modified residue" description="4-aspartylphosphate" evidence="12">
    <location>
        <position position="52"/>
    </location>
</feature>
<evidence type="ECO:0000313" key="17">
    <source>
        <dbReference type="Proteomes" id="UP000052946"/>
    </source>
</evidence>
<evidence type="ECO:0000256" key="4">
    <source>
        <dbReference type="ARBA" id="ARBA00023012"/>
    </source>
</evidence>
<evidence type="ECO:0000256" key="11">
    <source>
        <dbReference type="ARBA" id="ARBA00039976"/>
    </source>
</evidence>
<evidence type="ECO:0000313" key="16">
    <source>
        <dbReference type="EMBL" id="GAQ17265.1"/>
    </source>
</evidence>
<dbReference type="InterPro" id="IPR001867">
    <property type="entry name" value="OmpR/PhoB-type_DNA-bd"/>
</dbReference>
<dbReference type="Proteomes" id="UP000052946">
    <property type="component" value="Unassembled WGS sequence"/>
</dbReference>
<dbReference type="GO" id="GO:0032993">
    <property type="term" value="C:protein-DNA complex"/>
    <property type="evidence" value="ECO:0007669"/>
    <property type="project" value="TreeGrafter"/>
</dbReference>
<dbReference type="InterPro" id="IPR001789">
    <property type="entry name" value="Sig_transdc_resp-reg_receiver"/>
</dbReference>
<reference evidence="16 17" key="2">
    <citation type="journal article" date="2016" name="Genome Announc.">
        <title>Draft Genome Sequence of Oceanobacillus picturae Heshi-B3, Isolated from Fermented Rice Bran in a Traditional Japanese Seafood Dish.</title>
        <authorList>
            <person name="Akuzawa S."/>
            <person name="Nagaoka J."/>
            <person name="Kanekatsu M."/>
            <person name="Kanesaki Y."/>
            <person name="Suzuki T."/>
        </authorList>
    </citation>
    <scope>NUCLEOTIDE SEQUENCE [LARGE SCALE GENOMIC DNA]</scope>
    <source>
        <strain evidence="16 17">Heshi-B3</strain>
    </source>
</reference>
<evidence type="ECO:0000256" key="5">
    <source>
        <dbReference type="ARBA" id="ARBA00023015"/>
    </source>
</evidence>
<keyword evidence="2" id="KW-0963">Cytoplasm</keyword>
<comment type="caution">
    <text evidence="16">The sequence shown here is derived from an EMBL/GenBank/DDBJ whole genome shotgun (WGS) entry which is preliminary data.</text>
</comment>
<protein>
    <recommendedName>
        <fullName evidence="11">Heme response regulator HssR</fullName>
    </recommendedName>
</protein>
<dbReference type="GO" id="GO:0000156">
    <property type="term" value="F:phosphorelay response regulator activity"/>
    <property type="evidence" value="ECO:0007669"/>
    <property type="project" value="TreeGrafter"/>
</dbReference>
<evidence type="ECO:0000259" key="14">
    <source>
        <dbReference type="PROSITE" id="PS50110"/>
    </source>
</evidence>
<feature type="domain" description="OmpR/PhoB-type" evidence="15">
    <location>
        <begin position="126"/>
        <end position="224"/>
    </location>
</feature>
<dbReference type="GO" id="GO:0006355">
    <property type="term" value="P:regulation of DNA-templated transcription"/>
    <property type="evidence" value="ECO:0007669"/>
    <property type="project" value="InterPro"/>
</dbReference>
<dbReference type="OrthoDB" id="9790442at2"/>
<dbReference type="RefSeq" id="WP_058949727.1">
    <property type="nucleotide sequence ID" value="NZ_BBXV01000013.1"/>
</dbReference>
<name>A0A0U9H7L2_9BACI</name>
<organism evidence="16 17">
    <name type="scientific">Oceanobacillus picturae</name>
    <dbReference type="NCBI Taxonomy" id="171693"/>
    <lineage>
        <taxon>Bacteria</taxon>
        <taxon>Bacillati</taxon>
        <taxon>Bacillota</taxon>
        <taxon>Bacilli</taxon>
        <taxon>Bacillales</taxon>
        <taxon>Bacillaceae</taxon>
        <taxon>Oceanobacillus</taxon>
    </lineage>
</organism>
<feature type="DNA-binding region" description="OmpR/PhoB-type" evidence="13">
    <location>
        <begin position="126"/>
        <end position="224"/>
    </location>
</feature>
<evidence type="ECO:0000256" key="7">
    <source>
        <dbReference type="ARBA" id="ARBA00023125"/>
    </source>
</evidence>
<dbReference type="Pfam" id="PF00072">
    <property type="entry name" value="Response_reg"/>
    <property type="match status" value="1"/>
</dbReference>
<evidence type="ECO:0000256" key="9">
    <source>
        <dbReference type="ARBA" id="ARBA00023163"/>
    </source>
</evidence>
<dbReference type="SMART" id="SM00448">
    <property type="entry name" value="REC"/>
    <property type="match status" value="1"/>
</dbReference>
<dbReference type="PROSITE" id="PS50110">
    <property type="entry name" value="RESPONSE_REGULATORY"/>
    <property type="match status" value="1"/>
</dbReference>
<keyword evidence="9" id="KW-0804">Transcription</keyword>
<dbReference type="Gene3D" id="1.10.10.10">
    <property type="entry name" value="Winged helix-like DNA-binding domain superfamily/Winged helix DNA-binding domain"/>
    <property type="match status" value="1"/>
</dbReference>
<evidence type="ECO:0000256" key="6">
    <source>
        <dbReference type="ARBA" id="ARBA00023026"/>
    </source>
</evidence>
<proteinExistence type="predicted"/>
<evidence type="ECO:0000256" key="13">
    <source>
        <dbReference type="PROSITE-ProRule" id="PRU01091"/>
    </source>
</evidence>
<evidence type="ECO:0000256" key="12">
    <source>
        <dbReference type="PROSITE-ProRule" id="PRU00169"/>
    </source>
</evidence>
<evidence type="ECO:0000256" key="2">
    <source>
        <dbReference type="ARBA" id="ARBA00022490"/>
    </source>
</evidence>
<dbReference type="FunFam" id="1.10.10.10:FF:000018">
    <property type="entry name" value="DNA-binding response regulator ResD"/>
    <property type="match status" value="1"/>
</dbReference>
<dbReference type="GO" id="GO:0000976">
    <property type="term" value="F:transcription cis-regulatory region binding"/>
    <property type="evidence" value="ECO:0007669"/>
    <property type="project" value="TreeGrafter"/>
</dbReference>